<proteinExistence type="predicted"/>
<organism evidence="2 3">
    <name type="scientific">Nezara viridula</name>
    <name type="common">Southern green stink bug</name>
    <name type="synonym">Cimex viridulus</name>
    <dbReference type="NCBI Taxonomy" id="85310"/>
    <lineage>
        <taxon>Eukaryota</taxon>
        <taxon>Metazoa</taxon>
        <taxon>Ecdysozoa</taxon>
        <taxon>Arthropoda</taxon>
        <taxon>Hexapoda</taxon>
        <taxon>Insecta</taxon>
        <taxon>Pterygota</taxon>
        <taxon>Neoptera</taxon>
        <taxon>Paraneoptera</taxon>
        <taxon>Hemiptera</taxon>
        <taxon>Heteroptera</taxon>
        <taxon>Panheteroptera</taxon>
        <taxon>Pentatomomorpha</taxon>
        <taxon>Pentatomoidea</taxon>
        <taxon>Pentatomidae</taxon>
        <taxon>Pentatominae</taxon>
        <taxon>Nezara</taxon>
    </lineage>
</organism>
<feature type="region of interest" description="Disordered" evidence="1">
    <location>
        <begin position="86"/>
        <end position="105"/>
    </location>
</feature>
<evidence type="ECO:0000313" key="3">
    <source>
        <dbReference type="Proteomes" id="UP001152798"/>
    </source>
</evidence>
<feature type="compositionally biased region" description="Low complexity" evidence="1">
    <location>
        <begin position="855"/>
        <end position="875"/>
    </location>
</feature>
<feature type="compositionally biased region" description="Polar residues" evidence="1">
    <location>
        <begin position="124"/>
        <end position="139"/>
    </location>
</feature>
<dbReference type="Proteomes" id="UP001152798">
    <property type="component" value="Chromosome 1"/>
</dbReference>
<dbReference type="EMBL" id="OV725077">
    <property type="protein sequence ID" value="CAH1391300.1"/>
    <property type="molecule type" value="Genomic_DNA"/>
</dbReference>
<dbReference type="AlphaFoldDB" id="A0A9P0E7A7"/>
<feature type="region of interest" description="Disordered" evidence="1">
    <location>
        <begin position="61"/>
        <end position="80"/>
    </location>
</feature>
<evidence type="ECO:0000256" key="1">
    <source>
        <dbReference type="SAM" id="MobiDB-lite"/>
    </source>
</evidence>
<feature type="region of interest" description="Disordered" evidence="1">
    <location>
        <begin position="852"/>
        <end position="877"/>
    </location>
</feature>
<reference evidence="2" key="1">
    <citation type="submission" date="2022-01" db="EMBL/GenBank/DDBJ databases">
        <authorList>
            <person name="King R."/>
        </authorList>
    </citation>
    <scope>NUCLEOTIDE SEQUENCE</scope>
</reference>
<feature type="compositionally biased region" description="Low complexity" evidence="1">
    <location>
        <begin position="65"/>
        <end position="76"/>
    </location>
</feature>
<sequence>MERKRARYKGPNTDWNNQEKLISKKTYIIVTNEEEVENSDREVQTFKKEDWQQSCIFDPAFTVDSSSSMSGESSSSNEWVNCDDDVDEVEEEKPQPPGISEEQNLKFVLTDFLPTKTNDEPPGNESTTNDQFPNTLPSNESIESIDLKSESENLNLTSQPLIPTGGSNRYASNPFVNKVQVYKGRMEPYYDTTLMAGNPKTLLSNISKFYIDEYRGLATLAGYISESETSVYSEDSTKRAIKSILKRGGKNQMGDNPKKKVRFDLNLRSLDDTSSDVSQYPLDKNAKPNDEKMEIEAKLTELNSHYKHSADTPKEQIVESNLEIYREQCNAQNYFTNRECLPKLKHDFKMNKSPVIVTQECKNIPYDLLAIEDLLEESNDPLMASSEFLNRKEIKNEFSEIQRKRSSEKIDTILNDSISFTSIGVQSDQLETDSRYGTPSKHNNMSRVLETESLNGSKLESSELKKTQTGSKPLISEADYSSFIKDLVNSSGDKLSKFLISLSSEISSKSGEEKIANALMTVGLFQEKNESHDTLKKMQKKNSNDNIKINERTVDSNYQKKYIGSVKNVRENGLNTNKKIERKIVNRRSMSEINIHDLKSRKPYYNHTERNVHSSRLDQLYIKETDDDCIWHSLPQNNPNINGEVMERLYEVMADLKKNVDKICRKESTIRIENAQIWLKENKLVEKNISSDGPMKAIVSEKTKETYSQTIETIGVHVGDHIQRQALGKTEILIVSNSKNEEINIKVNDKNIKNRFIVPSVESIEINKMNSDLNEIEERKRFFEDNEHIPFNVVFNERTHLPTLKKGKYEVEIFEKMDGQVIHDTNFKTFMKKLTGNLNAIKLNSLHSYEKPRNVVRSSRSSKSNSSPHSKTNKPVPNFITSFLNRLLKLRTNTPVKNSNRQFVSSQNWAQADRVNVLKSFIPESNKEKTINPINERFIGSNDFKSFKVGHTSSSRMECDREYMNMYEGEWPDVIKTRYPNGMIHFGPLTIMPEPTSVNYERQNVKSENCSSSKSGSCRRYVYNKHMKRMVKASMTRNEQQPEGELSTEFSETEQEFYHQWSQMGKV</sequence>
<feature type="region of interest" description="Disordered" evidence="1">
    <location>
        <begin position="113"/>
        <end position="139"/>
    </location>
</feature>
<gene>
    <name evidence="2" type="ORF">NEZAVI_LOCUS2344</name>
</gene>
<accession>A0A9P0E7A7</accession>
<keyword evidence="3" id="KW-1185">Reference proteome</keyword>
<dbReference type="OrthoDB" id="10400798at2759"/>
<evidence type="ECO:0000313" key="2">
    <source>
        <dbReference type="EMBL" id="CAH1391300.1"/>
    </source>
</evidence>
<name>A0A9P0E7A7_NEZVI</name>
<protein>
    <submittedName>
        <fullName evidence="2">Uncharacterized protein</fullName>
    </submittedName>
</protein>